<evidence type="ECO:0000313" key="2">
    <source>
        <dbReference type="Proteomes" id="UP000054805"/>
    </source>
</evidence>
<dbReference type="AlphaFoldDB" id="A0A0V1ITK1"/>
<sequence>MAVKLHMDVKCDAISTKLPTKSLICITGKCKAVRYRGYACGCDRHHDYCSICCISCIGKDECQDLYNYSHCTQFYARKDSNYIIGFKMNSQHEIISI</sequence>
<organism evidence="1 2">
    <name type="scientific">Trichinella pseudospiralis</name>
    <name type="common">Parasitic roundworm</name>
    <dbReference type="NCBI Taxonomy" id="6337"/>
    <lineage>
        <taxon>Eukaryota</taxon>
        <taxon>Metazoa</taxon>
        <taxon>Ecdysozoa</taxon>
        <taxon>Nematoda</taxon>
        <taxon>Enoplea</taxon>
        <taxon>Dorylaimia</taxon>
        <taxon>Trichinellida</taxon>
        <taxon>Trichinellidae</taxon>
        <taxon>Trichinella</taxon>
    </lineage>
</organism>
<gene>
    <name evidence="1" type="ORF">T4B_7194</name>
</gene>
<proteinExistence type="predicted"/>
<name>A0A0V1ITK1_TRIPS</name>
<dbReference type="EMBL" id="JYDS01000092">
    <property type="protein sequence ID" value="KRZ25964.1"/>
    <property type="molecule type" value="Genomic_DNA"/>
</dbReference>
<evidence type="ECO:0000313" key="1">
    <source>
        <dbReference type="EMBL" id="KRZ25964.1"/>
    </source>
</evidence>
<reference evidence="1 2" key="1">
    <citation type="submission" date="2015-01" db="EMBL/GenBank/DDBJ databases">
        <title>Evolution of Trichinella species and genotypes.</title>
        <authorList>
            <person name="Korhonen P.K."/>
            <person name="Edoardo P."/>
            <person name="Giuseppe L.R."/>
            <person name="Gasser R.B."/>
        </authorList>
    </citation>
    <scope>NUCLEOTIDE SEQUENCE [LARGE SCALE GENOMIC DNA]</scope>
    <source>
        <strain evidence="1">ISS588</strain>
    </source>
</reference>
<comment type="caution">
    <text evidence="1">The sequence shown here is derived from an EMBL/GenBank/DDBJ whole genome shotgun (WGS) entry which is preliminary data.</text>
</comment>
<keyword evidence="2" id="KW-1185">Reference proteome</keyword>
<protein>
    <submittedName>
        <fullName evidence="1">Uncharacterized protein</fullName>
    </submittedName>
</protein>
<accession>A0A0V1ITK1</accession>
<dbReference type="Proteomes" id="UP000054805">
    <property type="component" value="Unassembled WGS sequence"/>
</dbReference>